<dbReference type="EMBL" id="UINC01052829">
    <property type="protein sequence ID" value="SVB68614.1"/>
    <property type="molecule type" value="Genomic_DNA"/>
</dbReference>
<sequence length="62" mass="6994">MFDVKWIRENPDKFDAGLKRRGVSPRAAAVVELDVRRRALISDTQELQGERNKASKQIGAAK</sequence>
<dbReference type="InterPro" id="IPR042103">
    <property type="entry name" value="SerRS_1_N_sf"/>
</dbReference>
<name>A0A382G1Y0_9ZZZZ</name>
<feature type="domain" description="Serine-tRNA synthetase type1 N-terminal" evidence="1">
    <location>
        <begin position="1"/>
        <end position="62"/>
    </location>
</feature>
<organism evidence="2">
    <name type="scientific">marine metagenome</name>
    <dbReference type="NCBI Taxonomy" id="408172"/>
    <lineage>
        <taxon>unclassified sequences</taxon>
        <taxon>metagenomes</taxon>
        <taxon>ecological metagenomes</taxon>
    </lineage>
</organism>
<reference evidence="2" key="1">
    <citation type="submission" date="2018-05" db="EMBL/GenBank/DDBJ databases">
        <authorList>
            <person name="Lanie J.A."/>
            <person name="Ng W.-L."/>
            <person name="Kazmierczak K.M."/>
            <person name="Andrzejewski T.M."/>
            <person name="Davidsen T.M."/>
            <person name="Wayne K.J."/>
            <person name="Tettelin H."/>
            <person name="Glass J.I."/>
            <person name="Rusch D."/>
            <person name="Podicherti R."/>
            <person name="Tsui H.-C.T."/>
            <person name="Winkler M.E."/>
        </authorList>
    </citation>
    <scope>NUCLEOTIDE SEQUENCE</scope>
</reference>
<dbReference type="AlphaFoldDB" id="A0A382G1Y0"/>
<evidence type="ECO:0000313" key="2">
    <source>
        <dbReference type="EMBL" id="SVB68614.1"/>
    </source>
</evidence>
<feature type="non-terminal residue" evidence="2">
    <location>
        <position position="62"/>
    </location>
</feature>
<protein>
    <recommendedName>
        <fullName evidence="1">Serine-tRNA synthetase type1 N-terminal domain-containing protein</fullName>
    </recommendedName>
</protein>
<dbReference type="Gene3D" id="1.10.287.40">
    <property type="entry name" value="Serine-tRNA synthetase, tRNA binding domain"/>
    <property type="match status" value="1"/>
</dbReference>
<dbReference type="Pfam" id="PF02403">
    <property type="entry name" value="Seryl_tRNA_N"/>
    <property type="match status" value="1"/>
</dbReference>
<proteinExistence type="predicted"/>
<dbReference type="GO" id="GO:0000166">
    <property type="term" value="F:nucleotide binding"/>
    <property type="evidence" value="ECO:0007669"/>
    <property type="project" value="InterPro"/>
</dbReference>
<evidence type="ECO:0000259" key="1">
    <source>
        <dbReference type="Pfam" id="PF02403"/>
    </source>
</evidence>
<gene>
    <name evidence="2" type="ORF">METZ01_LOCUS221468</name>
</gene>
<dbReference type="SUPFAM" id="SSF46589">
    <property type="entry name" value="tRNA-binding arm"/>
    <property type="match status" value="1"/>
</dbReference>
<accession>A0A382G1Y0</accession>
<dbReference type="InterPro" id="IPR015866">
    <property type="entry name" value="Ser-tRNA-synth_1_N"/>
</dbReference>
<dbReference type="InterPro" id="IPR010978">
    <property type="entry name" value="tRNA-bd_arm"/>
</dbReference>